<dbReference type="Proteomes" id="UP001152320">
    <property type="component" value="Chromosome 19"/>
</dbReference>
<keyword evidence="6" id="KW-1185">Reference proteome</keyword>
<protein>
    <submittedName>
        <fullName evidence="5">GTPase IMAP family member 4</fullName>
    </submittedName>
</protein>
<evidence type="ECO:0000256" key="2">
    <source>
        <dbReference type="ARBA" id="ARBA00022741"/>
    </source>
</evidence>
<evidence type="ECO:0000313" key="5">
    <source>
        <dbReference type="EMBL" id="KAJ8023805.1"/>
    </source>
</evidence>
<dbReference type="AlphaFoldDB" id="A0A9Q0YM14"/>
<reference evidence="5" key="1">
    <citation type="submission" date="2021-10" db="EMBL/GenBank/DDBJ databases">
        <title>Tropical sea cucumber genome reveals ecological adaptation and Cuvierian tubules defense mechanism.</title>
        <authorList>
            <person name="Chen T."/>
        </authorList>
    </citation>
    <scope>NUCLEOTIDE SEQUENCE</scope>
    <source>
        <strain evidence="5">Nanhai2018</strain>
        <tissue evidence="5">Muscle</tissue>
    </source>
</reference>
<accession>A0A9Q0YM14</accession>
<dbReference type="OrthoDB" id="8954335at2759"/>
<keyword evidence="3" id="KW-0342">GTP-binding</keyword>
<name>A0A9Q0YM14_HOLLE</name>
<dbReference type="InterPro" id="IPR006703">
    <property type="entry name" value="G_AIG1"/>
</dbReference>
<evidence type="ECO:0000313" key="6">
    <source>
        <dbReference type="Proteomes" id="UP001152320"/>
    </source>
</evidence>
<evidence type="ECO:0000256" key="1">
    <source>
        <dbReference type="ARBA" id="ARBA00008535"/>
    </source>
</evidence>
<sequence length="164" mass="18582">MSNKRKRHVKCNNEEEEDVPKKIRNLSLLKIKENYSLKQNKAFEEPTDIDDLRIVILGKTGVGKSATANTILGKDVFEEDVITTSVTQKSACYTNKINGRKVSVIDTPGLQDCDRPEDEILSEVARVVKIFRKGIHVFVYVLNLASPRFTKEDKMSREKIEVSG</sequence>
<dbReference type="InterPro" id="IPR045058">
    <property type="entry name" value="GIMA/IAN/Toc"/>
</dbReference>
<keyword evidence="2" id="KW-0547">Nucleotide-binding</keyword>
<comment type="caution">
    <text evidence="5">The sequence shown here is derived from an EMBL/GenBank/DDBJ whole genome shotgun (WGS) entry which is preliminary data.</text>
</comment>
<dbReference type="Gene3D" id="3.40.50.300">
    <property type="entry name" value="P-loop containing nucleotide triphosphate hydrolases"/>
    <property type="match status" value="1"/>
</dbReference>
<evidence type="ECO:0000259" key="4">
    <source>
        <dbReference type="PROSITE" id="PS51720"/>
    </source>
</evidence>
<dbReference type="PANTHER" id="PTHR10903">
    <property type="entry name" value="GTPASE, IMAP FAMILY MEMBER-RELATED"/>
    <property type="match status" value="1"/>
</dbReference>
<dbReference type="PANTHER" id="PTHR10903:SF184">
    <property type="entry name" value="GTP-BINDING PROTEIN A"/>
    <property type="match status" value="1"/>
</dbReference>
<dbReference type="InterPro" id="IPR027417">
    <property type="entry name" value="P-loop_NTPase"/>
</dbReference>
<dbReference type="Pfam" id="PF04548">
    <property type="entry name" value="AIG1"/>
    <property type="match status" value="1"/>
</dbReference>
<evidence type="ECO:0000256" key="3">
    <source>
        <dbReference type="ARBA" id="ARBA00023134"/>
    </source>
</evidence>
<feature type="domain" description="AIG1-type G" evidence="4">
    <location>
        <begin position="49"/>
        <end position="164"/>
    </location>
</feature>
<proteinExistence type="inferred from homology"/>
<dbReference type="EMBL" id="JAIZAY010000019">
    <property type="protein sequence ID" value="KAJ8023805.1"/>
    <property type="molecule type" value="Genomic_DNA"/>
</dbReference>
<organism evidence="5 6">
    <name type="scientific">Holothuria leucospilota</name>
    <name type="common">Black long sea cucumber</name>
    <name type="synonym">Mertensiothuria leucospilota</name>
    <dbReference type="NCBI Taxonomy" id="206669"/>
    <lineage>
        <taxon>Eukaryota</taxon>
        <taxon>Metazoa</taxon>
        <taxon>Echinodermata</taxon>
        <taxon>Eleutherozoa</taxon>
        <taxon>Echinozoa</taxon>
        <taxon>Holothuroidea</taxon>
        <taxon>Aspidochirotacea</taxon>
        <taxon>Aspidochirotida</taxon>
        <taxon>Holothuriidae</taxon>
        <taxon>Holothuria</taxon>
    </lineage>
</organism>
<dbReference type="PROSITE" id="PS51720">
    <property type="entry name" value="G_AIG1"/>
    <property type="match status" value="1"/>
</dbReference>
<dbReference type="GO" id="GO:0005525">
    <property type="term" value="F:GTP binding"/>
    <property type="evidence" value="ECO:0007669"/>
    <property type="project" value="UniProtKB-KW"/>
</dbReference>
<gene>
    <name evidence="5" type="ORF">HOLleu_36348</name>
</gene>
<comment type="similarity">
    <text evidence="1">Belongs to the TRAFAC class TrmE-Era-EngA-EngB-Septin-like GTPase superfamily. AIG1/Toc34/Toc159-like paraseptin GTPase family. IAN subfamily.</text>
</comment>
<dbReference type="SUPFAM" id="SSF52540">
    <property type="entry name" value="P-loop containing nucleoside triphosphate hydrolases"/>
    <property type="match status" value="1"/>
</dbReference>